<dbReference type="InterPro" id="IPR001173">
    <property type="entry name" value="Glyco_trans_2-like"/>
</dbReference>
<dbReference type="InterPro" id="IPR029044">
    <property type="entry name" value="Nucleotide-diphossugar_trans"/>
</dbReference>
<dbReference type="OrthoDB" id="9802649at2"/>
<evidence type="ECO:0000313" key="5">
    <source>
        <dbReference type="Proteomes" id="UP000184774"/>
    </source>
</evidence>
<organism evidence="4 5">
    <name type="scientific">Vibrio spartinae</name>
    <dbReference type="NCBI Taxonomy" id="1918945"/>
    <lineage>
        <taxon>Bacteria</taxon>
        <taxon>Pseudomonadati</taxon>
        <taxon>Pseudomonadota</taxon>
        <taxon>Gammaproteobacteria</taxon>
        <taxon>Vibrionales</taxon>
        <taxon>Vibrionaceae</taxon>
        <taxon>Vibrio</taxon>
    </lineage>
</organism>
<name>A0A1N6M2S6_9VIBR</name>
<dbReference type="EC" id="2.4.-.-" evidence="4"/>
<feature type="domain" description="WsaF N-terminal" evidence="2">
    <location>
        <begin position="364"/>
        <end position="513"/>
    </location>
</feature>
<feature type="domain" description="WsaF C-terminal" evidence="3">
    <location>
        <begin position="558"/>
        <end position="692"/>
    </location>
</feature>
<dbReference type="InterPro" id="IPR048510">
    <property type="entry name" value="WsaF_N"/>
</dbReference>
<dbReference type="Pfam" id="PF22772">
    <property type="entry name" value="WsaF_C"/>
    <property type="match status" value="1"/>
</dbReference>
<sequence length="735" mass="85187">MIEQNPLISVIMSVYNGEKFLRETIDSILTQSLSDFEFIIINDCSTDNTLEILEEYENIDDRIVILNNDTNLKLPASLNKGILRAKGKYIARMDADDIALPERFKIQSELLENHHEYDFIGSLVDCFYDGIIDDAYAEKEYMEKVHFNYISDSGNLAETEYKIRKGTYKTTRLCHSSLFGRTQAFRELLYTEDVFAEDWDLYNRALNRGFKITKVPEVLIKYRIVNSGMCGEFNSLPYPEIKKKIKKLNEGILKDCVKTKSYSIMIKFIWYHFVRRSLYTYTSRVLGIMKSLIKKSVFTVMKKVYKSLSNAQLIKLYHILNKSNNYLKRIPILNRVVSLTLQVLNNNDDVNPQIKEPIFKHKVFNIGIWTIEKKWMMGGLNTILKIIPVLIDNGHDVRIINYGIHSDELKSEFIDLLLSLDGFSESFRDKINIVSAATYRHRCLEFNPDDIFISGFWESAEDFIKFRQLKHFNSDTFVYIIQDYEPSMLFRWGSEYIRARNTLEDSNYYPIFNNSEFVSGYLKELGIIKGWLPNQILRGEPCETNPLSPENMSSGPIKIVFYSRPTVDKNIYSIKIEALKLLIDTIKEKDEKKFNEMEIIGIGEEAPDVEHNGFLIKNIGKVDYKDYPVFLQKFNVGLSCIISPAFAYPCIEFPRAGIVTVVNRFANRDLERYSRNIISCENSAQSIFESLQLAIERIDDKKTRYESADFSLPGVDIETATVAMLDAIVQVKYNA</sequence>
<feature type="domain" description="Glycosyltransferase 2-like" evidence="1">
    <location>
        <begin position="9"/>
        <end position="130"/>
    </location>
</feature>
<dbReference type="SUPFAM" id="SSF53448">
    <property type="entry name" value="Nucleotide-diphospho-sugar transferases"/>
    <property type="match status" value="1"/>
</dbReference>
<dbReference type="Gene3D" id="3.40.50.11090">
    <property type="match status" value="1"/>
</dbReference>
<dbReference type="SUPFAM" id="SSF53756">
    <property type="entry name" value="UDP-Glycosyltransferase/glycogen phosphorylase"/>
    <property type="match status" value="1"/>
</dbReference>
<dbReference type="EMBL" id="FSSB01000009">
    <property type="protein sequence ID" value="SIO93715.1"/>
    <property type="molecule type" value="Genomic_DNA"/>
</dbReference>
<dbReference type="Pfam" id="PF00535">
    <property type="entry name" value="Glycos_transf_2"/>
    <property type="match status" value="1"/>
</dbReference>
<evidence type="ECO:0000259" key="3">
    <source>
        <dbReference type="Pfam" id="PF22772"/>
    </source>
</evidence>
<dbReference type="GO" id="GO:0030247">
    <property type="term" value="F:polysaccharide binding"/>
    <property type="evidence" value="ECO:0007669"/>
    <property type="project" value="InterPro"/>
</dbReference>
<protein>
    <submittedName>
        <fullName evidence="4">Putative glycosyltransferase EpsE</fullName>
        <ecNumber evidence="4">2.4.-.-</ecNumber>
    </submittedName>
</protein>
<evidence type="ECO:0000259" key="1">
    <source>
        <dbReference type="Pfam" id="PF00535"/>
    </source>
</evidence>
<dbReference type="AlphaFoldDB" id="A0A1N6M2S6"/>
<gene>
    <name evidence="4" type="primary">epsE_1</name>
    <name evidence="4" type="ORF">VSP9026_01385</name>
</gene>
<dbReference type="Pfam" id="PF21374">
    <property type="entry name" value="WsaF_N"/>
    <property type="match status" value="1"/>
</dbReference>
<dbReference type="CDD" id="cd00761">
    <property type="entry name" value="Glyco_tranf_GTA_type"/>
    <property type="match status" value="1"/>
</dbReference>
<dbReference type="PANTHER" id="PTHR22916:SF3">
    <property type="entry name" value="UDP-GLCNAC:BETAGAL BETA-1,3-N-ACETYLGLUCOSAMINYLTRANSFERASE-LIKE PROTEIN 1"/>
    <property type="match status" value="1"/>
</dbReference>
<proteinExistence type="predicted"/>
<keyword evidence="4" id="KW-0808">Transferase</keyword>
<dbReference type="GO" id="GO:0016758">
    <property type="term" value="F:hexosyltransferase activity"/>
    <property type="evidence" value="ECO:0007669"/>
    <property type="project" value="UniProtKB-ARBA"/>
</dbReference>
<dbReference type="PANTHER" id="PTHR22916">
    <property type="entry name" value="GLYCOSYLTRANSFERASE"/>
    <property type="match status" value="1"/>
</dbReference>
<dbReference type="InterPro" id="IPR055050">
    <property type="entry name" value="WsaF_C"/>
</dbReference>
<dbReference type="Proteomes" id="UP000184774">
    <property type="component" value="Unassembled WGS sequence"/>
</dbReference>
<accession>A0A1N6M2S6</accession>
<dbReference type="Gene3D" id="3.90.550.10">
    <property type="entry name" value="Spore Coat Polysaccharide Biosynthesis Protein SpsA, Chain A"/>
    <property type="match status" value="1"/>
</dbReference>
<evidence type="ECO:0000259" key="2">
    <source>
        <dbReference type="Pfam" id="PF21374"/>
    </source>
</evidence>
<keyword evidence="4" id="KW-0328">Glycosyltransferase</keyword>
<evidence type="ECO:0000313" key="4">
    <source>
        <dbReference type="EMBL" id="SIO93715.1"/>
    </source>
</evidence>
<reference evidence="4 5" key="1">
    <citation type="submission" date="2016-12" db="EMBL/GenBank/DDBJ databases">
        <authorList>
            <person name="Song W.-J."/>
            <person name="Kurnit D.M."/>
        </authorList>
    </citation>
    <scope>NUCLEOTIDE SEQUENCE [LARGE SCALE GENOMIC DNA]</scope>
    <source>
        <strain evidence="4 5">CECT 9026</strain>
    </source>
</reference>
<dbReference type="RefSeq" id="WP_074372281.1">
    <property type="nucleotide sequence ID" value="NZ_AP024907.1"/>
</dbReference>
<dbReference type="Gene3D" id="3.40.50.2000">
    <property type="entry name" value="Glycogen Phosphorylase B"/>
    <property type="match status" value="1"/>
</dbReference>